<keyword evidence="2" id="KW-1185">Reference proteome</keyword>
<accession>A0A8S0RSG3</accession>
<organism evidence="1 2">
    <name type="scientific">Olea europaea subsp. europaea</name>
    <dbReference type="NCBI Taxonomy" id="158383"/>
    <lineage>
        <taxon>Eukaryota</taxon>
        <taxon>Viridiplantae</taxon>
        <taxon>Streptophyta</taxon>
        <taxon>Embryophyta</taxon>
        <taxon>Tracheophyta</taxon>
        <taxon>Spermatophyta</taxon>
        <taxon>Magnoliopsida</taxon>
        <taxon>eudicotyledons</taxon>
        <taxon>Gunneridae</taxon>
        <taxon>Pentapetalae</taxon>
        <taxon>asterids</taxon>
        <taxon>lamiids</taxon>
        <taxon>Lamiales</taxon>
        <taxon>Oleaceae</taxon>
        <taxon>Oleeae</taxon>
        <taxon>Olea</taxon>
    </lineage>
</organism>
<name>A0A8S0RSG3_OLEEU</name>
<gene>
    <name evidence="1" type="ORF">OLEA9_A065462</name>
</gene>
<dbReference type="AlphaFoldDB" id="A0A8S0RSG3"/>
<dbReference type="EMBL" id="CACTIH010003687">
    <property type="protein sequence ID" value="CAA2982089.1"/>
    <property type="molecule type" value="Genomic_DNA"/>
</dbReference>
<comment type="caution">
    <text evidence="1">The sequence shown here is derived from an EMBL/GenBank/DDBJ whole genome shotgun (WGS) entry which is preliminary data.</text>
</comment>
<dbReference type="Proteomes" id="UP000594638">
    <property type="component" value="Unassembled WGS sequence"/>
</dbReference>
<evidence type="ECO:0000313" key="2">
    <source>
        <dbReference type="Proteomes" id="UP000594638"/>
    </source>
</evidence>
<reference evidence="1 2" key="1">
    <citation type="submission" date="2019-12" db="EMBL/GenBank/DDBJ databases">
        <authorList>
            <person name="Alioto T."/>
            <person name="Alioto T."/>
            <person name="Gomez Garrido J."/>
        </authorList>
    </citation>
    <scope>NUCLEOTIDE SEQUENCE [LARGE SCALE GENOMIC DNA]</scope>
</reference>
<sequence>MAVLVVVRWLLSGGVVAVILFVQRCHGNHGKEKSWLLNAWAICTTLNEKVEHNG</sequence>
<protein>
    <submittedName>
        <fullName evidence="1">Uncharacterized protein</fullName>
    </submittedName>
</protein>
<proteinExistence type="predicted"/>
<dbReference type="Gramene" id="OE9A065462T1">
    <property type="protein sequence ID" value="OE9A065462C1"/>
    <property type="gene ID" value="OE9A065462"/>
</dbReference>
<evidence type="ECO:0000313" key="1">
    <source>
        <dbReference type="EMBL" id="CAA2982089.1"/>
    </source>
</evidence>